<dbReference type="PRINTS" id="PR01438">
    <property type="entry name" value="UNVRSLSTRESS"/>
</dbReference>
<dbReference type="InterPro" id="IPR014729">
    <property type="entry name" value="Rossmann-like_a/b/a_fold"/>
</dbReference>
<dbReference type="SUPFAM" id="SSF52402">
    <property type="entry name" value="Adenine nucleotide alpha hydrolases-like"/>
    <property type="match status" value="1"/>
</dbReference>
<dbReference type="CDD" id="cd00293">
    <property type="entry name" value="USP-like"/>
    <property type="match status" value="1"/>
</dbReference>
<feature type="domain" description="UspA" evidence="2">
    <location>
        <begin position="5"/>
        <end position="135"/>
    </location>
</feature>
<dbReference type="EMBL" id="BMPI01000034">
    <property type="protein sequence ID" value="GGM51392.1"/>
    <property type="molecule type" value="Genomic_DNA"/>
</dbReference>
<reference evidence="3" key="2">
    <citation type="submission" date="2020-09" db="EMBL/GenBank/DDBJ databases">
        <authorList>
            <person name="Sun Q."/>
            <person name="Ohkuma M."/>
        </authorList>
    </citation>
    <scope>NUCLEOTIDE SEQUENCE</scope>
    <source>
        <strain evidence="3">JCM 19831</strain>
    </source>
</reference>
<evidence type="ECO:0000313" key="3">
    <source>
        <dbReference type="EMBL" id="GGM51392.1"/>
    </source>
</evidence>
<dbReference type="PANTHER" id="PTHR46553">
    <property type="entry name" value="ADENINE NUCLEOTIDE ALPHA HYDROLASES-LIKE SUPERFAMILY PROTEIN"/>
    <property type="match status" value="1"/>
</dbReference>
<dbReference type="Proteomes" id="UP000642070">
    <property type="component" value="Unassembled WGS sequence"/>
</dbReference>
<comment type="similarity">
    <text evidence="1">Belongs to the universal stress protein A family.</text>
</comment>
<dbReference type="AlphaFoldDB" id="A0A917U1Y7"/>
<keyword evidence="4" id="KW-1185">Reference proteome</keyword>
<organism evidence="3 4">
    <name type="scientific">Dactylosporangium sucinum</name>
    <dbReference type="NCBI Taxonomy" id="1424081"/>
    <lineage>
        <taxon>Bacteria</taxon>
        <taxon>Bacillati</taxon>
        <taxon>Actinomycetota</taxon>
        <taxon>Actinomycetes</taxon>
        <taxon>Micromonosporales</taxon>
        <taxon>Micromonosporaceae</taxon>
        <taxon>Dactylosporangium</taxon>
    </lineage>
</organism>
<sequence>MFMEYSTVVVGTDGSEASLMAVERAATHLAPDALLIVVCAYCPAGHDFDGGLGLRAAQEAVRSAVARVVAAGAPEPQTELVEGSPHQALLSVAEAQSADLIVLANHGLGSAAGAGLGSVPSIVTHRAGCDVLIVRAPA</sequence>
<dbReference type="Pfam" id="PF00582">
    <property type="entry name" value="Usp"/>
    <property type="match status" value="1"/>
</dbReference>
<evidence type="ECO:0000313" key="4">
    <source>
        <dbReference type="Proteomes" id="UP000642070"/>
    </source>
</evidence>
<accession>A0A917U1Y7</accession>
<protein>
    <submittedName>
        <fullName evidence="3">Universal stress protein</fullName>
    </submittedName>
</protein>
<dbReference type="InterPro" id="IPR006016">
    <property type="entry name" value="UspA"/>
</dbReference>
<comment type="caution">
    <text evidence="3">The sequence shown here is derived from an EMBL/GenBank/DDBJ whole genome shotgun (WGS) entry which is preliminary data.</text>
</comment>
<reference evidence="3" key="1">
    <citation type="journal article" date="2014" name="Int. J. Syst. Evol. Microbiol.">
        <title>Complete genome sequence of Corynebacterium casei LMG S-19264T (=DSM 44701T), isolated from a smear-ripened cheese.</title>
        <authorList>
            <consortium name="US DOE Joint Genome Institute (JGI-PGF)"/>
            <person name="Walter F."/>
            <person name="Albersmeier A."/>
            <person name="Kalinowski J."/>
            <person name="Ruckert C."/>
        </authorList>
    </citation>
    <scope>NUCLEOTIDE SEQUENCE</scope>
    <source>
        <strain evidence="3">JCM 19831</strain>
    </source>
</reference>
<dbReference type="Gene3D" id="3.40.50.620">
    <property type="entry name" value="HUPs"/>
    <property type="match status" value="1"/>
</dbReference>
<name>A0A917U1Y7_9ACTN</name>
<evidence type="ECO:0000256" key="1">
    <source>
        <dbReference type="ARBA" id="ARBA00008791"/>
    </source>
</evidence>
<gene>
    <name evidence="3" type="ORF">GCM10007977_061410</name>
</gene>
<proteinExistence type="inferred from homology"/>
<dbReference type="InterPro" id="IPR006015">
    <property type="entry name" value="Universal_stress_UspA"/>
</dbReference>
<dbReference type="PANTHER" id="PTHR46553:SF3">
    <property type="entry name" value="ADENINE NUCLEOTIDE ALPHA HYDROLASES-LIKE SUPERFAMILY PROTEIN"/>
    <property type="match status" value="1"/>
</dbReference>
<evidence type="ECO:0000259" key="2">
    <source>
        <dbReference type="Pfam" id="PF00582"/>
    </source>
</evidence>